<keyword evidence="3" id="KW-1185">Reference proteome</keyword>
<keyword evidence="1" id="KW-1133">Transmembrane helix</keyword>
<organism evidence="2 3">
    <name type="scientific">Microbacterium pullorum</name>
    <dbReference type="NCBI Taxonomy" id="2762236"/>
    <lineage>
        <taxon>Bacteria</taxon>
        <taxon>Bacillati</taxon>
        <taxon>Actinomycetota</taxon>
        <taxon>Actinomycetes</taxon>
        <taxon>Micrococcales</taxon>
        <taxon>Microbacteriaceae</taxon>
        <taxon>Microbacterium</taxon>
    </lineage>
</organism>
<dbReference type="RefSeq" id="WP_191717844.1">
    <property type="nucleotide sequence ID" value="NZ_JACSQP010000002.1"/>
</dbReference>
<protein>
    <submittedName>
        <fullName evidence="2">DUF1294 domain-containing protein</fullName>
    </submittedName>
</protein>
<evidence type="ECO:0000313" key="2">
    <source>
        <dbReference type="EMBL" id="MBD7956837.1"/>
    </source>
</evidence>
<keyword evidence="1" id="KW-0472">Membrane</keyword>
<proteinExistence type="predicted"/>
<evidence type="ECO:0000313" key="3">
    <source>
        <dbReference type="Proteomes" id="UP000648352"/>
    </source>
</evidence>
<dbReference type="Pfam" id="PF06961">
    <property type="entry name" value="DUF1294"/>
    <property type="match status" value="1"/>
</dbReference>
<comment type="caution">
    <text evidence="2">The sequence shown here is derived from an EMBL/GenBank/DDBJ whole genome shotgun (WGS) entry which is preliminary data.</text>
</comment>
<feature type="transmembrane region" description="Helical" evidence="1">
    <location>
        <begin position="25"/>
        <end position="45"/>
    </location>
</feature>
<keyword evidence="1" id="KW-0812">Transmembrane</keyword>
<dbReference type="EMBL" id="JACSQP010000002">
    <property type="protein sequence ID" value="MBD7956837.1"/>
    <property type="molecule type" value="Genomic_DNA"/>
</dbReference>
<feature type="transmembrane region" description="Helical" evidence="1">
    <location>
        <begin position="52"/>
        <end position="73"/>
    </location>
</feature>
<dbReference type="Proteomes" id="UP000648352">
    <property type="component" value="Unassembled WGS sequence"/>
</dbReference>
<sequence>MTTGYHPSRPADGRPRDLSRPLPSAVSWTVLCAFVVVFSVAFVVLDLPMWMPVLYSVLSIVAFACYGIDRAAARRNRQRISEQTLVMLGLFGGWPGALIAQQVFRHKTRKRSFRRAFWGSVVINVAALAGLVTYATLNDVSLELQLGTLWSQLVG</sequence>
<accession>A0ABR8S042</accession>
<dbReference type="InterPro" id="IPR010718">
    <property type="entry name" value="DUF1294"/>
</dbReference>
<reference evidence="2 3" key="1">
    <citation type="submission" date="2020-08" db="EMBL/GenBank/DDBJ databases">
        <title>A Genomic Blueprint of the Chicken Gut Microbiome.</title>
        <authorList>
            <person name="Gilroy R."/>
            <person name="Ravi A."/>
            <person name="Getino M."/>
            <person name="Pursley I."/>
            <person name="Horton D.L."/>
            <person name="Alikhan N.-F."/>
            <person name="Baker D."/>
            <person name="Gharbi K."/>
            <person name="Hall N."/>
            <person name="Watson M."/>
            <person name="Adriaenssens E.M."/>
            <person name="Foster-Nyarko E."/>
            <person name="Jarju S."/>
            <person name="Secka A."/>
            <person name="Antonio M."/>
            <person name="Oren A."/>
            <person name="Chaudhuri R."/>
            <person name="La Ragione R.M."/>
            <person name="Hildebrand F."/>
            <person name="Pallen M.J."/>
        </authorList>
    </citation>
    <scope>NUCLEOTIDE SEQUENCE [LARGE SCALE GENOMIC DNA]</scope>
    <source>
        <strain evidence="2 3">Sa4CUA7</strain>
    </source>
</reference>
<name>A0ABR8S042_9MICO</name>
<evidence type="ECO:0000256" key="1">
    <source>
        <dbReference type="SAM" id="Phobius"/>
    </source>
</evidence>
<gene>
    <name evidence="2" type="ORF">H9651_04245</name>
</gene>
<feature type="transmembrane region" description="Helical" evidence="1">
    <location>
        <begin position="116"/>
        <end position="137"/>
    </location>
</feature>